<accession>A0AAU7H0H2</accession>
<gene>
    <name evidence="2" type="ORF">Scarif_00037</name>
</gene>
<sequence length="65" mass="7148">MSLKTYAASEAVFGKDARRADAQKNYNRHMRNDKIAKAAVLAANVVLGVTALALSRKERQKSNDN</sequence>
<organism evidence="2">
    <name type="scientific">Streptomyces phage Scarif</name>
    <dbReference type="NCBI Taxonomy" id="3158858"/>
    <lineage>
        <taxon>Viruses</taxon>
        <taxon>Duplodnaviria</taxon>
        <taxon>Heunggongvirae</taxon>
        <taxon>Uroviricota</taxon>
        <taxon>Caudoviricetes</taxon>
    </lineage>
</organism>
<reference evidence="2" key="1">
    <citation type="submission" date="2024-05" db="EMBL/GenBank/DDBJ databases">
        <title>Isolation and characterization of the new Streptomyces phages Kamino, Geonosis, Abafar and Scarif infecting a broad range of host species.</title>
        <authorList>
            <person name="Rackow B."/>
            <person name="Rolland C."/>
            <person name="Mohnen I."/>
            <person name="Wittmann J."/>
            <person name="Muesken M."/>
            <person name="Overmann J."/>
            <person name="Frunzke J."/>
        </authorList>
    </citation>
    <scope>NUCLEOTIDE SEQUENCE</scope>
</reference>
<evidence type="ECO:0000313" key="2">
    <source>
        <dbReference type="EMBL" id="XBM95146.1"/>
    </source>
</evidence>
<dbReference type="EMBL" id="PP750868">
    <property type="protein sequence ID" value="XBM95146.1"/>
    <property type="molecule type" value="Genomic_DNA"/>
</dbReference>
<keyword evidence="1" id="KW-0812">Transmembrane</keyword>
<name>A0AAU7H0H2_9CAUD</name>
<keyword evidence="1" id="KW-0472">Membrane</keyword>
<feature type="transmembrane region" description="Helical" evidence="1">
    <location>
        <begin position="35"/>
        <end position="54"/>
    </location>
</feature>
<evidence type="ECO:0000256" key="1">
    <source>
        <dbReference type="SAM" id="Phobius"/>
    </source>
</evidence>
<keyword evidence="1" id="KW-1133">Transmembrane helix</keyword>
<proteinExistence type="predicted"/>
<protein>
    <submittedName>
        <fullName evidence="2">Uncharacterized protein</fullName>
    </submittedName>
</protein>